<dbReference type="PANTHER" id="PTHR12341">
    <property type="entry name" value="5'-&gt;3' EXORIBONUCLEASE"/>
    <property type="match status" value="1"/>
</dbReference>
<dbReference type="InterPro" id="IPR027073">
    <property type="entry name" value="5_3_exoribonuclease"/>
</dbReference>
<sequence length="540" mass="63525">MGIPAYFSYIIKNHAQILKNLLFVQSTIQFDHLYMDCNSIIYDTYHEILLSNKDPTFDEIIDKTIQNIQSIVTLIRATKTVYIAFDGVAPLAKMKQQRSRRYRTLYADNNSSVNTTIFNTTMITPGTRFMKRLTVRLHEEFDKSGYIITTSDEPGEGEHKMMQHMRDHPDKDGFTAIYGLDSDLIMLAIYHEYLYKHIFIFREAQEFFKSRIPITFSYAKEPYFMDISELIRSIANEMRVDGSSVETTIQSVYDYVFLCFMIGNDFLPHFPMVNIRTHGIQILLDTYYNLPAKHKKLVNFGKGLSASSLLTSKVAEPSEKLGKDKPTICWSAIAQLMESLAKNEHELLIQEYEHREKQSRRFYPETTPDEKDAALSNSPLQFRGEEMYIAPHINGWEKRYYKTLFHTKNPNKEFVQKSCVHYLEGLEWVFDYYTTGCTDWQWKYEYDYPPLFRDLCMYIPTINTRFIVEYREPCTTAQQLTYVLPAKQQFDEGIINDEMYHTRSIQEKSKLQYGWAFCKYLWEAHLHVEGFTEGRLVVSE</sequence>
<evidence type="ECO:0000259" key="5">
    <source>
        <dbReference type="Pfam" id="PF03159"/>
    </source>
</evidence>
<proteinExistence type="inferred from homology"/>
<dbReference type="InterPro" id="IPR041412">
    <property type="entry name" value="Xrn1_helical"/>
</dbReference>
<dbReference type="Pfam" id="PF17846">
    <property type="entry name" value="XRN_M"/>
    <property type="match status" value="1"/>
</dbReference>
<name>A0A6C0ICU0_9ZZZZ</name>
<keyword evidence="3" id="KW-0269">Exonuclease</keyword>
<evidence type="ECO:0000259" key="6">
    <source>
        <dbReference type="Pfam" id="PF17846"/>
    </source>
</evidence>
<dbReference type="PANTHER" id="PTHR12341:SF7">
    <property type="entry name" value="5'-3' EXORIBONUCLEASE 1"/>
    <property type="match status" value="1"/>
</dbReference>
<dbReference type="GO" id="GO:0005634">
    <property type="term" value="C:nucleus"/>
    <property type="evidence" value="ECO:0007669"/>
    <property type="project" value="TreeGrafter"/>
</dbReference>
<dbReference type="GO" id="GO:0004534">
    <property type="term" value="F:5'-3' RNA exonuclease activity"/>
    <property type="evidence" value="ECO:0007669"/>
    <property type="project" value="TreeGrafter"/>
</dbReference>
<dbReference type="EMBL" id="MN740154">
    <property type="protein sequence ID" value="QHT90420.1"/>
    <property type="molecule type" value="Genomic_DNA"/>
</dbReference>
<evidence type="ECO:0000256" key="3">
    <source>
        <dbReference type="ARBA" id="ARBA00022839"/>
    </source>
</evidence>
<comment type="similarity">
    <text evidence="4">Belongs to the 5'-3' exonuclease family.</text>
</comment>
<keyword evidence="2" id="KW-0378">Hydrolase</keyword>
<keyword evidence="1" id="KW-0540">Nuclease</keyword>
<evidence type="ECO:0000313" key="7">
    <source>
        <dbReference type="EMBL" id="QHT90420.1"/>
    </source>
</evidence>
<dbReference type="GO" id="GO:0000956">
    <property type="term" value="P:nuclear-transcribed mRNA catabolic process"/>
    <property type="evidence" value="ECO:0007669"/>
    <property type="project" value="TreeGrafter"/>
</dbReference>
<dbReference type="InterPro" id="IPR004859">
    <property type="entry name" value="Xrn1_N"/>
</dbReference>
<accession>A0A6C0ICU0</accession>
<organism evidence="7">
    <name type="scientific">viral metagenome</name>
    <dbReference type="NCBI Taxonomy" id="1070528"/>
    <lineage>
        <taxon>unclassified sequences</taxon>
        <taxon>metagenomes</taxon>
        <taxon>organismal metagenomes</taxon>
    </lineage>
</organism>
<evidence type="ECO:0000256" key="1">
    <source>
        <dbReference type="ARBA" id="ARBA00022722"/>
    </source>
</evidence>
<dbReference type="Pfam" id="PF03159">
    <property type="entry name" value="XRN_N"/>
    <property type="match status" value="1"/>
</dbReference>
<reference evidence="7" key="1">
    <citation type="journal article" date="2020" name="Nature">
        <title>Giant virus diversity and host interactions through global metagenomics.</title>
        <authorList>
            <person name="Schulz F."/>
            <person name="Roux S."/>
            <person name="Paez-Espino D."/>
            <person name="Jungbluth S."/>
            <person name="Walsh D.A."/>
            <person name="Denef V.J."/>
            <person name="McMahon K.D."/>
            <person name="Konstantinidis K.T."/>
            <person name="Eloe-Fadrosh E.A."/>
            <person name="Kyrpides N.C."/>
            <person name="Woyke T."/>
        </authorList>
    </citation>
    <scope>NUCLEOTIDE SEQUENCE</scope>
    <source>
        <strain evidence="7">GVMAG-M-3300023184-68</strain>
    </source>
</reference>
<dbReference type="GO" id="GO:0003723">
    <property type="term" value="F:RNA binding"/>
    <property type="evidence" value="ECO:0007669"/>
    <property type="project" value="TreeGrafter"/>
</dbReference>
<dbReference type="AlphaFoldDB" id="A0A6C0ICU0"/>
<evidence type="ECO:0000256" key="4">
    <source>
        <dbReference type="ARBA" id="ARBA00038299"/>
    </source>
</evidence>
<feature type="domain" description="Xrn1 N-terminal" evidence="5">
    <location>
        <begin position="1"/>
        <end position="203"/>
    </location>
</feature>
<protein>
    <recommendedName>
        <fullName evidence="8">Xrn1 N-terminal domain-containing protein</fullName>
    </recommendedName>
</protein>
<evidence type="ECO:0000256" key="2">
    <source>
        <dbReference type="ARBA" id="ARBA00022801"/>
    </source>
</evidence>
<dbReference type="Gene3D" id="3.40.50.12390">
    <property type="match status" value="1"/>
</dbReference>
<feature type="domain" description="Xrn1 helical" evidence="6">
    <location>
        <begin position="252"/>
        <end position="488"/>
    </location>
</feature>
<evidence type="ECO:0008006" key="8">
    <source>
        <dbReference type="Google" id="ProtNLM"/>
    </source>
</evidence>